<evidence type="ECO:0000256" key="8">
    <source>
        <dbReference type="ARBA" id="ARBA00022989"/>
    </source>
</evidence>
<dbReference type="PANTHER" id="PTHR48061:SF2">
    <property type="entry name" value="RECEPTOR LIKE PROTEIN 30-LIKE"/>
    <property type="match status" value="1"/>
</dbReference>
<reference evidence="13 14" key="1">
    <citation type="submission" date="2015-01" db="EMBL/GenBank/DDBJ databases">
        <title>Genome of allotetraploid Gossypium barbadense reveals genomic plasticity and fiber elongation in cotton evolution.</title>
        <authorList>
            <person name="Chen X."/>
            <person name="Liu X."/>
            <person name="Zhao B."/>
            <person name="Zheng H."/>
            <person name="Hu Y."/>
            <person name="Lu G."/>
            <person name="Yang C."/>
            <person name="Chen J."/>
            <person name="Shan C."/>
            <person name="Zhang L."/>
            <person name="Zhou Y."/>
            <person name="Wang L."/>
            <person name="Guo W."/>
            <person name="Bai Y."/>
            <person name="Ruan J."/>
            <person name="Shangguan X."/>
            <person name="Mao Y."/>
            <person name="Jiang J."/>
            <person name="Zhu Y."/>
            <person name="Lei J."/>
            <person name="Kang H."/>
            <person name="Chen S."/>
            <person name="He X."/>
            <person name="Wang R."/>
            <person name="Wang Y."/>
            <person name="Chen J."/>
            <person name="Wang L."/>
            <person name="Yu S."/>
            <person name="Wang B."/>
            <person name="Wei J."/>
            <person name="Song S."/>
            <person name="Lu X."/>
            <person name="Gao Z."/>
            <person name="Gu W."/>
            <person name="Deng X."/>
            <person name="Ma D."/>
            <person name="Wang S."/>
            <person name="Liang W."/>
            <person name="Fang L."/>
            <person name="Cai C."/>
            <person name="Zhu X."/>
            <person name="Zhou B."/>
            <person name="Zhang Y."/>
            <person name="Chen Z."/>
            <person name="Xu S."/>
            <person name="Zhu R."/>
            <person name="Wang S."/>
            <person name="Zhang T."/>
            <person name="Zhao G."/>
        </authorList>
    </citation>
    <scope>NUCLEOTIDE SEQUENCE [LARGE SCALE GENOMIC DNA]</scope>
    <source>
        <strain evidence="14">cv. Xinhai21</strain>
        <tissue evidence="13">Leaf</tissue>
    </source>
</reference>
<gene>
    <name evidence="13" type="ORF">GOBAR_AA32945</name>
</gene>
<evidence type="ECO:0000313" key="13">
    <source>
        <dbReference type="EMBL" id="PPR87745.1"/>
    </source>
</evidence>
<dbReference type="Proteomes" id="UP000239757">
    <property type="component" value="Unassembled WGS sequence"/>
</dbReference>
<keyword evidence="3" id="KW-1003">Cell membrane</keyword>
<evidence type="ECO:0000256" key="10">
    <source>
        <dbReference type="ARBA" id="ARBA00023170"/>
    </source>
</evidence>
<keyword evidence="9 12" id="KW-0472">Membrane</keyword>
<evidence type="ECO:0000256" key="12">
    <source>
        <dbReference type="SAM" id="Phobius"/>
    </source>
</evidence>
<dbReference type="Gene3D" id="3.80.10.10">
    <property type="entry name" value="Ribonuclease Inhibitor"/>
    <property type="match status" value="6"/>
</dbReference>
<dbReference type="InterPro" id="IPR001611">
    <property type="entry name" value="Leu-rich_rpt"/>
</dbReference>
<evidence type="ECO:0000256" key="6">
    <source>
        <dbReference type="ARBA" id="ARBA00022729"/>
    </source>
</evidence>
<evidence type="ECO:0000256" key="3">
    <source>
        <dbReference type="ARBA" id="ARBA00022475"/>
    </source>
</evidence>
<protein>
    <recommendedName>
        <fullName evidence="15">Leucine-rich repeat-containing N-terminal plant-type domain-containing protein</fullName>
    </recommendedName>
</protein>
<evidence type="ECO:0000256" key="9">
    <source>
        <dbReference type="ARBA" id="ARBA00023136"/>
    </source>
</evidence>
<comment type="subcellular location">
    <subcellularLocation>
        <location evidence="1">Cell membrane</location>
        <topology evidence="1">Single-pass type I membrane protein</topology>
    </subcellularLocation>
</comment>
<evidence type="ECO:0000256" key="2">
    <source>
        <dbReference type="ARBA" id="ARBA00009592"/>
    </source>
</evidence>
<dbReference type="SMART" id="SM00369">
    <property type="entry name" value="LRR_TYP"/>
    <property type="match status" value="6"/>
</dbReference>
<comment type="similarity">
    <text evidence="2">Belongs to the RLP family.</text>
</comment>
<evidence type="ECO:0000313" key="14">
    <source>
        <dbReference type="Proteomes" id="UP000239757"/>
    </source>
</evidence>
<keyword evidence="6" id="KW-0732">Signal</keyword>
<feature type="transmembrane region" description="Helical" evidence="12">
    <location>
        <begin position="721"/>
        <end position="744"/>
    </location>
</feature>
<dbReference type="InterPro" id="IPR003591">
    <property type="entry name" value="Leu-rich_rpt_typical-subtyp"/>
</dbReference>
<evidence type="ECO:0008006" key="15">
    <source>
        <dbReference type="Google" id="ProtNLM"/>
    </source>
</evidence>
<dbReference type="Pfam" id="PF00560">
    <property type="entry name" value="LRR_1"/>
    <property type="match status" value="11"/>
</dbReference>
<sequence>MSKPSARHAARIEEKPEFFIVCKDGKMGPKQGLLFLGWFDKFSNLSYLNLSNAGFTGKVPAEISRLITLNLSVNLFLRDGRPLKLEKPNLNMLVENLTRLRSLHLDGVKISARGNEWCKWLSSLTNLEELSMSNCNLSGPLEDSLQKLKNLSIIHLDRNNLSAVVPAFLAHLPNLTSLRLISCGLHGQFPREILQVRMLQSLDVLDNEKLQGSLPEFHHNGSLQNLVLSGTKFSGSLPQSIDKLVNLTRLDLSHCNFSGAIPSSVSNLQQLVYLDLSFNNFTGQIPCFDLSKILAHVYLSYNKLSGKIESFKWEDLPNLTHIDLIHNSLNGNIPSSLVSLPSLKKIWLSNNQFDGEVTGVPKVRESLFDTLDLSYNQLQGPIPVYVFELRRLSVLVLSSNNFSGTIRPGDDIRKLVNLIYLDLSHNNLSVIATGSYSVLSSFPKIITLKLASCKLNVFPDLKNQSRLAYLDLSQNQISGEVPNWIWSVSDDLLHLNLSFNQLEGLQKPYQIVPNLSVIDLRFNRLTGHIPTLPLSATYLDFSSNNFTSSLPSNIDDYLSYTIFFSVSSNGLTGAIPKSICEAMDLLGVLNLRGNNLSGQIPNAFSRKCSIETLDVNGNELTGKIPISLGRCRKLEVLNLADRRPWPKLQIVDLVHNSFNGKLPNKFVARWKAMEAYDDEAQLNVKHLQFEVLRFAGIYYPDDATPNHGQDSNPRTGNHINWNLISVEIGFVFGLGVVILPLMFWKGWRIWYFKRIDRLLFKFFPKLDHRNRNHRTIAQWIQGRRL</sequence>
<keyword evidence="8 12" id="KW-1133">Transmembrane helix</keyword>
<dbReference type="SUPFAM" id="SSF52047">
    <property type="entry name" value="RNI-like"/>
    <property type="match status" value="1"/>
</dbReference>
<evidence type="ECO:0000256" key="4">
    <source>
        <dbReference type="ARBA" id="ARBA00022614"/>
    </source>
</evidence>
<dbReference type="FunFam" id="3.80.10.10:FF:000041">
    <property type="entry name" value="LRR receptor-like serine/threonine-protein kinase ERECTA"/>
    <property type="match status" value="1"/>
</dbReference>
<evidence type="ECO:0000256" key="11">
    <source>
        <dbReference type="ARBA" id="ARBA00023180"/>
    </source>
</evidence>
<dbReference type="GO" id="GO:0005886">
    <property type="term" value="C:plasma membrane"/>
    <property type="evidence" value="ECO:0007669"/>
    <property type="project" value="UniProtKB-SubCell"/>
</dbReference>
<dbReference type="EMBL" id="KZ668483">
    <property type="protein sequence ID" value="PPR87745.1"/>
    <property type="molecule type" value="Genomic_DNA"/>
</dbReference>
<evidence type="ECO:0000256" key="1">
    <source>
        <dbReference type="ARBA" id="ARBA00004251"/>
    </source>
</evidence>
<evidence type="ECO:0000256" key="5">
    <source>
        <dbReference type="ARBA" id="ARBA00022692"/>
    </source>
</evidence>
<dbReference type="InterPro" id="IPR046956">
    <property type="entry name" value="RLP23-like"/>
</dbReference>
<dbReference type="InterPro" id="IPR032675">
    <property type="entry name" value="LRR_dom_sf"/>
</dbReference>
<dbReference type="SUPFAM" id="SSF52058">
    <property type="entry name" value="L domain-like"/>
    <property type="match status" value="1"/>
</dbReference>
<evidence type="ECO:0000256" key="7">
    <source>
        <dbReference type="ARBA" id="ARBA00022737"/>
    </source>
</evidence>
<accession>A0A2P5W9F5</accession>
<keyword evidence="11" id="KW-0325">Glycoprotein</keyword>
<keyword evidence="10" id="KW-0675">Receptor</keyword>
<dbReference type="OrthoDB" id="1394818at2759"/>
<dbReference type="FunFam" id="3.80.10.10:FF:000095">
    <property type="entry name" value="LRR receptor-like serine/threonine-protein kinase GSO1"/>
    <property type="match status" value="1"/>
</dbReference>
<organism evidence="13 14">
    <name type="scientific">Gossypium barbadense</name>
    <name type="common">Sea Island cotton</name>
    <name type="synonym">Hibiscus barbadensis</name>
    <dbReference type="NCBI Taxonomy" id="3634"/>
    <lineage>
        <taxon>Eukaryota</taxon>
        <taxon>Viridiplantae</taxon>
        <taxon>Streptophyta</taxon>
        <taxon>Embryophyta</taxon>
        <taxon>Tracheophyta</taxon>
        <taxon>Spermatophyta</taxon>
        <taxon>Magnoliopsida</taxon>
        <taxon>eudicotyledons</taxon>
        <taxon>Gunneridae</taxon>
        <taxon>Pentapetalae</taxon>
        <taxon>rosids</taxon>
        <taxon>malvids</taxon>
        <taxon>Malvales</taxon>
        <taxon>Malvaceae</taxon>
        <taxon>Malvoideae</taxon>
        <taxon>Gossypium</taxon>
    </lineage>
</organism>
<proteinExistence type="inferred from homology"/>
<dbReference type="PANTHER" id="PTHR48061">
    <property type="entry name" value="LEUCINE-RICH REPEAT RECEPTOR PROTEIN KINASE EMS1-LIKE-RELATED"/>
    <property type="match status" value="1"/>
</dbReference>
<name>A0A2P5W9F5_GOSBA</name>
<dbReference type="AlphaFoldDB" id="A0A2P5W9F5"/>
<keyword evidence="5 12" id="KW-0812">Transmembrane</keyword>
<keyword evidence="7" id="KW-0677">Repeat</keyword>
<dbReference type="PROSITE" id="PS51450">
    <property type="entry name" value="LRR"/>
    <property type="match status" value="1"/>
</dbReference>
<keyword evidence="4" id="KW-0433">Leucine-rich repeat</keyword>